<evidence type="ECO:0000256" key="7">
    <source>
        <dbReference type="ARBA" id="ARBA00023014"/>
    </source>
</evidence>
<dbReference type="Pfam" id="PF01257">
    <property type="entry name" value="2Fe-2S_thioredx"/>
    <property type="match status" value="1"/>
</dbReference>
<reference evidence="10 11" key="1">
    <citation type="submission" date="2018-09" db="EMBL/GenBank/DDBJ databases">
        <title>Genomic Encyclopedia of Archaeal and Bacterial Type Strains, Phase II (KMG-II): from individual species to whole genera.</title>
        <authorList>
            <person name="Goeker M."/>
        </authorList>
    </citation>
    <scope>NUCLEOTIDE SEQUENCE [LARGE SCALE GENOMIC DNA]</scope>
    <source>
        <strain evidence="10 11">DSM 21950</strain>
    </source>
</reference>
<dbReference type="PROSITE" id="PS00198">
    <property type="entry name" value="4FE4S_FER_1"/>
    <property type="match status" value="2"/>
</dbReference>
<dbReference type="InterPro" id="IPR017896">
    <property type="entry name" value="4Fe4S_Fe-S-bd"/>
</dbReference>
<evidence type="ECO:0000256" key="6">
    <source>
        <dbReference type="ARBA" id="ARBA00023004"/>
    </source>
</evidence>
<keyword evidence="5" id="KW-0479">Metal-binding</keyword>
<dbReference type="CDD" id="cd03064">
    <property type="entry name" value="TRX_Fd_NuoE"/>
    <property type="match status" value="1"/>
</dbReference>
<proteinExistence type="inferred from homology"/>
<dbReference type="Gene3D" id="3.30.70.20">
    <property type="match status" value="1"/>
</dbReference>
<evidence type="ECO:0000259" key="9">
    <source>
        <dbReference type="PROSITE" id="PS51379"/>
    </source>
</evidence>
<evidence type="ECO:0000256" key="4">
    <source>
        <dbReference type="ARBA" id="ARBA00022714"/>
    </source>
</evidence>
<comment type="cofactor">
    <cofactor evidence="8">
        <name>[2Fe-2S] cluster</name>
        <dbReference type="ChEBI" id="CHEBI:190135"/>
    </cofactor>
</comment>
<name>A0A419WGP7_9BACT</name>
<keyword evidence="3" id="KW-0004">4Fe-4S</keyword>
<dbReference type="GO" id="GO:0051537">
    <property type="term" value="F:2 iron, 2 sulfur cluster binding"/>
    <property type="evidence" value="ECO:0007669"/>
    <property type="project" value="UniProtKB-KW"/>
</dbReference>
<keyword evidence="11" id="KW-1185">Reference proteome</keyword>
<evidence type="ECO:0000256" key="1">
    <source>
        <dbReference type="ARBA" id="ARBA00007523"/>
    </source>
</evidence>
<dbReference type="InterPro" id="IPR017900">
    <property type="entry name" value="4Fe4S_Fe_S_CS"/>
</dbReference>
<keyword evidence="6" id="KW-0408">Iron</keyword>
<dbReference type="PANTHER" id="PTHR43578:SF3">
    <property type="entry name" value="NADH-QUINONE OXIDOREDUCTASE SUBUNIT F"/>
    <property type="match status" value="1"/>
</dbReference>
<dbReference type="Pfam" id="PF14697">
    <property type="entry name" value="Fer4_21"/>
    <property type="match status" value="1"/>
</dbReference>
<dbReference type="AlphaFoldDB" id="A0A419WGP7"/>
<evidence type="ECO:0000256" key="8">
    <source>
        <dbReference type="ARBA" id="ARBA00034078"/>
    </source>
</evidence>
<keyword evidence="7" id="KW-0411">Iron-sulfur</keyword>
<evidence type="ECO:0000256" key="5">
    <source>
        <dbReference type="ARBA" id="ARBA00022723"/>
    </source>
</evidence>
<dbReference type="CDD" id="cd02980">
    <property type="entry name" value="TRX_Fd_family"/>
    <property type="match status" value="1"/>
</dbReference>
<dbReference type="InterPro" id="IPR042128">
    <property type="entry name" value="NuoE_dom"/>
</dbReference>
<dbReference type="EMBL" id="RAPQ01000014">
    <property type="protein sequence ID" value="RKD94552.1"/>
    <property type="molecule type" value="Genomic_DNA"/>
</dbReference>
<dbReference type="FunFam" id="3.40.50.11540:FF:000001">
    <property type="entry name" value="NADH dehydrogenase [ubiquinone] flavoprotein 1, mitochondrial"/>
    <property type="match status" value="1"/>
</dbReference>
<sequence length="779" mass="85672">MSEIQNIVDKIIAEKGKDSDKVIPILQAIQGKFNYLPEEALKRVCDTTEITESQITGISTFYSQFRHHPVGKHIVKVCVGTACHVKGAKQVYDSFKRELKITEGDTDADKLFTIEEVACLGCCTIAPVVQIDDVTYGHVETGKVAEIIEDFKNLAPSEEKQVRELTEDGISQGEIRIGLGSCCIASGSSGVKEELERTLADNQIKVDVKQVGCVGVCNQVPMLEIHKDGEEPAFYTKIKANEVSEIIKNHFRSENWMSRFKNRFYNYAENLTFSDVPISSSRYNANEKDTPIAEFLKGQVNIATEYRGEIKPSDFEEYKSKNGFEAFVKCLKELSPDEIIAQIEESGLKGRGGAGFPSFIKWNLVKNAQADKKYIICNGDEGDPGAFMDRMLLESYPFRVIEGILIAAYAVGASEGRLYIRAEYPLAVTRIKEGLEICKKEGLIGENILGSDFSFDLKVFEGAGAFVCGEETALIASIEGKRGIPELRPPYPAEKGLWDKPTLINNTETLSLVPFIIRNGAESFKEIGTENSKGTKVFALAGKINRGGLIEVPMGITIRQIVEEIGGGIANGKKFKAVQIGGPSGGCIPAEMADTTIDFDSLKEVGAMMGSGGLIVLDESDCMVDIAHYFLSFTQEESCGRCTFCRIGTRRMLEILEKIKSGKGKLSDLDLLEQLAINTQKGSICGLGKTAPNPVLSTLKYFRNEYEAHIKGECPAGKCENLIRYEINDDCTGCTKCAQRCPVDAIQAKPYELHTVDNELCIKCDICKQICPVDAVEIK</sequence>
<dbReference type="Gene3D" id="1.20.1440.230">
    <property type="entry name" value="NADH-ubiquinone oxidoreductase 51kDa subunit, iron-sulphur binding domain"/>
    <property type="match status" value="1"/>
</dbReference>
<evidence type="ECO:0000313" key="11">
    <source>
        <dbReference type="Proteomes" id="UP000284531"/>
    </source>
</evidence>
<dbReference type="SUPFAM" id="SSF54862">
    <property type="entry name" value="4Fe-4S ferredoxins"/>
    <property type="match status" value="1"/>
</dbReference>
<dbReference type="GO" id="GO:0046872">
    <property type="term" value="F:metal ion binding"/>
    <property type="evidence" value="ECO:0007669"/>
    <property type="project" value="UniProtKB-KW"/>
</dbReference>
<dbReference type="Gene3D" id="3.40.30.10">
    <property type="entry name" value="Glutaredoxin"/>
    <property type="match status" value="2"/>
</dbReference>
<dbReference type="Pfam" id="PF01512">
    <property type="entry name" value="Complex1_51K"/>
    <property type="match status" value="1"/>
</dbReference>
<evidence type="ECO:0000313" key="10">
    <source>
        <dbReference type="EMBL" id="RKD94552.1"/>
    </source>
</evidence>
<dbReference type="InterPro" id="IPR036249">
    <property type="entry name" value="Thioredoxin-like_sf"/>
</dbReference>
<dbReference type="Pfam" id="PF10589">
    <property type="entry name" value="NADH_4Fe-4S"/>
    <property type="match status" value="1"/>
</dbReference>
<dbReference type="OrthoDB" id="9813995at2"/>
<dbReference type="PROSITE" id="PS01099">
    <property type="entry name" value="COMPLEX1_24K"/>
    <property type="match status" value="1"/>
</dbReference>
<dbReference type="GO" id="GO:0016491">
    <property type="term" value="F:oxidoreductase activity"/>
    <property type="evidence" value="ECO:0007669"/>
    <property type="project" value="InterPro"/>
</dbReference>
<comment type="similarity">
    <text evidence="2">Belongs to the complex I 24 kDa subunit family.</text>
</comment>
<dbReference type="InterPro" id="IPR011538">
    <property type="entry name" value="Nuo51_FMN-bd"/>
</dbReference>
<dbReference type="RefSeq" id="WP_120241808.1">
    <property type="nucleotide sequence ID" value="NZ_RAPQ01000014.1"/>
</dbReference>
<dbReference type="FunFam" id="1.20.1440.230:FF:000001">
    <property type="entry name" value="Mitochondrial NADH dehydrogenase flavoprotein 1"/>
    <property type="match status" value="1"/>
</dbReference>
<dbReference type="Proteomes" id="UP000284531">
    <property type="component" value="Unassembled WGS sequence"/>
</dbReference>
<dbReference type="InterPro" id="IPR037225">
    <property type="entry name" value="Nuo51_FMN-bd_sf"/>
</dbReference>
<evidence type="ECO:0000256" key="3">
    <source>
        <dbReference type="ARBA" id="ARBA00022485"/>
    </source>
</evidence>
<keyword evidence="4" id="KW-0001">2Fe-2S</keyword>
<dbReference type="Gene3D" id="1.10.10.1590">
    <property type="entry name" value="NADH-quinone oxidoreductase subunit E"/>
    <property type="match status" value="1"/>
</dbReference>
<dbReference type="SMART" id="SM00928">
    <property type="entry name" value="NADH_4Fe-4S"/>
    <property type="match status" value="1"/>
</dbReference>
<dbReference type="SUPFAM" id="SSF142019">
    <property type="entry name" value="Nqo1 FMN-binding domain-like"/>
    <property type="match status" value="1"/>
</dbReference>
<feature type="domain" description="4Fe-4S ferredoxin-type" evidence="9">
    <location>
        <begin position="723"/>
        <end position="751"/>
    </location>
</feature>
<feature type="domain" description="4Fe-4S ferredoxin-type" evidence="9">
    <location>
        <begin position="752"/>
        <end position="779"/>
    </location>
</feature>
<organism evidence="10 11">
    <name type="scientific">Marinifilum flexuosum</name>
    <dbReference type="NCBI Taxonomy" id="1117708"/>
    <lineage>
        <taxon>Bacteria</taxon>
        <taxon>Pseudomonadati</taxon>
        <taxon>Bacteroidota</taxon>
        <taxon>Bacteroidia</taxon>
        <taxon>Marinilabiliales</taxon>
        <taxon>Marinifilaceae</taxon>
    </lineage>
</organism>
<dbReference type="Gene3D" id="3.10.20.600">
    <property type="match status" value="1"/>
</dbReference>
<protein>
    <submittedName>
        <fullName evidence="10">Formate dehydrogenase beta subunit</fullName>
    </submittedName>
</protein>
<gene>
    <name evidence="10" type="ORF">BXY64_4140</name>
</gene>
<dbReference type="InterPro" id="IPR037207">
    <property type="entry name" value="Nuop51_4Fe4S-bd_sf"/>
</dbReference>
<dbReference type="InterPro" id="IPR041921">
    <property type="entry name" value="NuoE_N"/>
</dbReference>
<dbReference type="SUPFAM" id="SSF140490">
    <property type="entry name" value="Nqo1C-terminal domain-like"/>
    <property type="match status" value="1"/>
</dbReference>
<comment type="caution">
    <text evidence="10">The sequence shown here is derived from an EMBL/GenBank/DDBJ whole genome shotgun (WGS) entry which is preliminary data.</text>
</comment>
<dbReference type="InterPro" id="IPR002023">
    <property type="entry name" value="NuoE-like"/>
</dbReference>
<dbReference type="SUPFAM" id="SSF142984">
    <property type="entry name" value="Nqo1 middle domain-like"/>
    <property type="match status" value="1"/>
</dbReference>
<dbReference type="Gene3D" id="6.10.250.1450">
    <property type="match status" value="1"/>
</dbReference>
<dbReference type="SUPFAM" id="SSF52833">
    <property type="entry name" value="Thioredoxin-like"/>
    <property type="match status" value="2"/>
</dbReference>
<dbReference type="PROSITE" id="PS51379">
    <property type="entry name" value="4FE4S_FER_2"/>
    <property type="match status" value="2"/>
</dbReference>
<dbReference type="Gene3D" id="3.40.50.11540">
    <property type="entry name" value="NADH-ubiquinone oxidoreductase 51kDa subunit"/>
    <property type="match status" value="1"/>
</dbReference>
<dbReference type="GO" id="GO:0051539">
    <property type="term" value="F:4 iron, 4 sulfur cluster binding"/>
    <property type="evidence" value="ECO:0007669"/>
    <property type="project" value="UniProtKB-KW"/>
</dbReference>
<accession>A0A419WGP7</accession>
<comment type="similarity">
    <text evidence="1">Belongs to the complex I 51 kDa subunit family.</text>
</comment>
<dbReference type="InterPro" id="IPR019575">
    <property type="entry name" value="Nuop51_4Fe4S-bd"/>
</dbReference>
<dbReference type="PANTHER" id="PTHR43578">
    <property type="entry name" value="NADH-QUINONE OXIDOREDUCTASE SUBUNIT F"/>
    <property type="match status" value="1"/>
</dbReference>
<evidence type="ECO:0000256" key="2">
    <source>
        <dbReference type="ARBA" id="ARBA00010643"/>
    </source>
</evidence>